<dbReference type="PANTHER" id="PTHR31495:SF44">
    <property type="entry name" value="PEROXYGENASE 4"/>
    <property type="match status" value="1"/>
</dbReference>
<keyword evidence="2" id="KW-0479">Metal-binding</keyword>
<dbReference type="InterPro" id="IPR027443">
    <property type="entry name" value="IPNS-like_sf"/>
</dbReference>
<organism evidence="6 7">
    <name type="scientific">Panicum miliaceum</name>
    <name type="common">Proso millet</name>
    <name type="synonym">Broomcorn millet</name>
    <dbReference type="NCBI Taxonomy" id="4540"/>
    <lineage>
        <taxon>Eukaryota</taxon>
        <taxon>Viridiplantae</taxon>
        <taxon>Streptophyta</taxon>
        <taxon>Embryophyta</taxon>
        <taxon>Tracheophyta</taxon>
        <taxon>Spermatophyta</taxon>
        <taxon>Magnoliopsida</taxon>
        <taxon>Liliopsida</taxon>
        <taxon>Poales</taxon>
        <taxon>Poaceae</taxon>
        <taxon>PACMAD clade</taxon>
        <taxon>Panicoideae</taxon>
        <taxon>Panicodae</taxon>
        <taxon>Paniceae</taxon>
        <taxon>Panicinae</taxon>
        <taxon>Panicum</taxon>
        <taxon>Panicum sect. Panicum</taxon>
    </lineage>
</organism>
<keyword evidence="4" id="KW-0408">Iron</keyword>
<dbReference type="EMBL" id="PQIB02000018">
    <property type="protein sequence ID" value="RLM55683.1"/>
    <property type="molecule type" value="Genomic_DNA"/>
</dbReference>
<keyword evidence="3" id="KW-0560">Oxidoreductase</keyword>
<proteinExistence type="inferred from homology"/>
<keyword evidence="7" id="KW-1185">Reference proteome</keyword>
<dbReference type="SUPFAM" id="SSF51197">
    <property type="entry name" value="Clavaminate synthase-like"/>
    <property type="match status" value="1"/>
</dbReference>
<dbReference type="OrthoDB" id="640742at2759"/>
<sequence>MAASPSAPAPQSDRAALLKAFDESRTGVRGLVESGVSSVPALFVHPDPYASAPLAPPGVSIPVVDLSLPVPLAAAAAAEAAHSWGFFHLINHHQALGVPEDYPARALAAVRAFNELPAAERAAHYGRAMPGGVSYSSNVDLFQAPAASWRDTIQIAFGPERPDPARIPAVCRDEALEWDAHATAVGRALLGLLSEGLGLGPTKLEEASCLEGSSSVKGSSMADVYKGELTPLQRHVAFFDRDKDGVIYASETYEGFRAIGAGVPLSAFSALFINGLLGPKTIPENEKAPAFKLPIYVKNIQKGKHGSDSGVYDANGRFVPEKFEAIFKKHAHTRPDALTGKELQELLKANREPKDFKGWLGGFTEWKVLYSLCKDEKGFLHKDTVRAVYDGSLFERLEKERKSKESTNKK</sequence>
<name>A0A3L6PDN3_PANMI</name>
<comment type="similarity">
    <text evidence="1">Belongs to the caleosin family.</text>
</comment>
<gene>
    <name evidence="6" type="ORF">C2845_PM10G06560</name>
</gene>
<dbReference type="PANTHER" id="PTHR31495">
    <property type="entry name" value="PEROXYGENASE 3-RELATED"/>
    <property type="match status" value="1"/>
</dbReference>
<comment type="caution">
    <text evidence="6">The sequence shown here is derived from an EMBL/GenBank/DDBJ whole genome shotgun (WGS) entry which is preliminary data.</text>
</comment>
<evidence type="ECO:0000259" key="5">
    <source>
        <dbReference type="Pfam" id="PF14226"/>
    </source>
</evidence>
<dbReference type="STRING" id="4540.A0A3L6PDN3"/>
<dbReference type="Pfam" id="PF05042">
    <property type="entry name" value="Caleosin"/>
    <property type="match status" value="1"/>
</dbReference>
<evidence type="ECO:0000256" key="4">
    <source>
        <dbReference type="ARBA" id="ARBA00023004"/>
    </source>
</evidence>
<protein>
    <submittedName>
        <fullName evidence="6">Peroxygenase 5</fullName>
    </submittedName>
</protein>
<evidence type="ECO:0000313" key="7">
    <source>
        <dbReference type="Proteomes" id="UP000275267"/>
    </source>
</evidence>
<evidence type="ECO:0000256" key="1">
    <source>
        <dbReference type="ARBA" id="ARBA00006765"/>
    </source>
</evidence>
<evidence type="ECO:0000313" key="6">
    <source>
        <dbReference type="EMBL" id="RLM55683.1"/>
    </source>
</evidence>
<feature type="domain" description="Non-haem dioxygenase N-terminal" evidence="5">
    <location>
        <begin position="61"/>
        <end position="163"/>
    </location>
</feature>
<dbReference type="GO" id="GO:0004497">
    <property type="term" value="F:monooxygenase activity"/>
    <property type="evidence" value="ECO:0007669"/>
    <property type="project" value="TreeGrafter"/>
</dbReference>
<dbReference type="GO" id="GO:0005509">
    <property type="term" value="F:calcium ion binding"/>
    <property type="evidence" value="ECO:0007669"/>
    <property type="project" value="TreeGrafter"/>
</dbReference>
<evidence type="ECO:0000256" key="3">
    <source>
        <dbReference type="ARBA" id="ARBA00023002"/>
    </source>
</evidence>
<dbReference type="Proteomes" id="UP000275267">
    <property type="component" value="Unassembled WGS sequence"/>
</dbReference>
<dbReference type="AlphaFoldDB" id="A0A3L6PDN3"/>
<dbReference type="Gene3D" id="2.60.120.330">
    <property type="entry name" value="B-lactam Antibiotic, Isopenicillin N Synthase, Chain"/>
    <property type="match status" value="1"/>
</dbReference>
<evidence type="ECO:0000256" key="2">
    <source>
        <dbReference type="ARBA" id="ARBA00022723"/>
    </source>
</evidence>
<accession>A0A3L6PDN3</accession>
<dbReference type="InterPro" id="IPR007736">
    <property type="entry name" value="Caleosin-related"/>
</dbReference>
<dbReference type="InterPro" id="IPR026992">
    <property type="entry name" value="DIOX_N"/>
</dbReference>
<dbReference type="Pfam" id="PF14226">
    <property type="entry name" value="DIOX_N"/>
    <property type="match status" value="1"/>
</dbReference>
<reference evidence="7" key="1">
    <citation type="journal article" date="2019" name="Nat. Commun.">
        <title>The genome of broomcorn millet.</title>
        <authorList>
            <person name="Zou C."/>
            <person name="Miki D."/>
            <person name="Li D."/>
            <person name="Tang Q."/>
            <person name="Xiao L."/>
            <person name="Rajput S."/>
            <person name="Deng P."/>
            <person name="Jia W."/>
            <person name="Huang R."/>
            <person name="Zhang M."/>
            <person name="Sun Y."/>
            <person name="Hu J."/>
            <person name="Fu X."/>
            <person name="Schnable P.S."/>
            <person name="Li F."/>
            <person name="Zhang H."/>
            <person name="Feng B."/>
            <person name="Zhu X."/>
            <person name="Liu R."/>
            <person name="Schnable J.C."/>
            <person name="Zhu J.-K."/>
            <person name="Zhang H."/>
        </authorList>
    </citation>
    <scope>NUCLEOTIDE SEQUENCE [LARGE SCALE GENOMIC DNA]</scope>
</reference>